<feature type="domain" description="KRAB" evidence="14">
    <location>
        <begin position="344"/>
        <end position="420"/>
    </location>
</feature>
<dbReference type="PROSITE" id="PS50804">
    <property type="entry name" value="SCAN_BOX"/>
    <property type="match status" value="2"/>
</dbReference>
<dbReference type="SUPFAM" id="SSF47353">
    <property type="entry name" value="Retrovirus capsid dimerization domain-like"/>
    <property type="match status" value="2"/>
</dbReference>
<evidence type="ECO:0000256" key="6">
    <source>
        <dbReference type="ARBA" id="ARBA00022833"/>
    </source>
</evidence>
<feature type="domain" description="C2H2-type" evidence="12">
    <location>
        <begin position="650"/>
        <end position="677"/>
    </location>
</feature>
<dbReference type="PROSITE" id="PS00028">
    <property type="entry name" value="ZINC_FINGER_C2H2_1"/>
    <property type="match status" value="13"/>
</dbReference>
<dbReference type="FunFam" id="3.30.160.60:FF:001933">
    <property type="entry name" value="Zinc finger protein 870"/>
    <property type="match status" value="1"/>
</dbReference>
<evidence type="ECO:0000256" key="10">
    <source>
        <dbReference type="ARBA" id="ARBA00023242"/>
    </source>
</evidence>
<evidence type="ECO:0000313" key="16">
    <source>
        <dbReference type="Proteomes" id="UP000001646"/>
    </source>
</evidence>
<dbReference type="AlphaFoldDB" id="A0A803SMV4"/>
<keyword evidence="7" id="KW-0805">Transcription regulation</keyword>
<evidence type="ECO:0000256" key="4">
    <source>
        <dbReference type="ARBA" id="ARBA00022737"/>
    </source>
</evidence>
<feature type="domain" description="C2H2-type" evidence="12">
    <location>
        <begin position="678"/>
        <end position="705"/>
    </location>
</feature>
<keyword evidence="5 11" id="KW-0863">Zinc-finger</keyword>
<dbReference type="FunFam" id="3.30.160.60:FF:000342">
    <property type="entry name" value="zinc finger protein 394"/>
    <property type="match status" value="5"/>
</dbReference>
<feature type="domain" description="C2H2-type" evidence="12">
    <location>
        <begin position="706"/>
        <end position="733"/>
    </location>
</feature>
<dbReference type="Ensembl" id="ENSACAT00000036809.1">
    <property type="protein sequence ID" value="ENSACAP00000024294.1"/>
    <property type="gene ID" value="ENSACAG00000037653.1"/>
</dbReference>
<feature type="domain" description="SCAN box" evidence="13">
    <location>
        <begin position="39"/>
        <end position="99"/>
    </location>
</feature>
<dbReference type="CDD" id="cd07765">
    <property type="entry name" value="KRAB_A-box"/>
    <property type="match status" value="1"/>
</dbReference>
<comment type="subcellular location">
    <subcellularLocation>
        <location evidence="1">Nucleus</location>
    </subcellularLocation>
</comment>
<accession>A0A803SMV4</accession>
<feature type="domain" description="C2H2-type" evidence="12">
    <location>
        <begin position="594"/>
        <end position="621"/>
    </location>
</feature>
<evidence type="ECO:0000256" key="8">
    <source>
        <dbReference type="ARBA" id="ARBA00023125"/>
    </source>
</evidence>
<dbReference type="InterPro" id="IPR003309">
    <property type="entry name" value="SCAN_dom"/>
</dbReference>
<sequence length="842" mass="96966">MERPNSPGPEAELWSSGESWGKTTHKFLSVDLYSSDVQRQCFRLSSYHEGEGPREVCSRLHNLCRQWLKPEQHTKAEMLDLVILEQFLSILPPEMKSWVPTEQYLGFSEFWRRICCPIREEGKLNWISLAASLDTTAKNDSPNSTGPVAGRSLDIIGSESIVGFWQRTMKIFLKENMASSDIQRQRFRQSSYQEGEGSREVCSRLHDLCRQWLKPEQHTKDEMLDLVILEQFLSLLPPEMGSWVQECGAETCSQAVALAEGFLLSRAEDKRQEEQAQNNCIEVQPDVPSSEKPYLHSTQSLQQKELKEKGDEAAALQGARMVLLPNLWSFLPLSDGVELNQGPIAFEDVAVHFSPEEWVLLNPDQKVLHIQIMEEICGIVDSLADNWKKSNVCTKQRKDLVDNGSLPRRQQTHREDGVSARERPYKCNICGQCFTQTMALVLHKTFHAGKSQFKREESGKCVGEYKLPHLSQEEIFERTEDFISREGEKSFIQSSQLVKHGRFHTGQGPHQCQECGKCFTQNKHLIDHWRSHKGGKLYQCQECGKCFAYSSHLVVHKRHHTGEKPYQCQECGKCFASSSQLVRHKRLHTGEKPYKCQECEKCFAYSSCLVKHKRHHTGEKPYQCQECVKRFVSNSQLVRHKRLHTGEKPYQCQECGKCFSYSSCLVSHKRLHTGEKPYQCQECGKCFAYSSYLVKHERLHTGEKPYQCQECEKCFADSSALLRHKRFHTGEKPYQCQECGKSFTCSSELVRHKRLHTKEMPYQCQECEKCFASHSDLVKHKRLHTGEKPYQCQECGKCFADSSCLARHKKIHTGEKPYKCHKCGKCFTQTSSLNKHQRIHTG</sequence>
<evidence type="ECO:0000259" key="14">
    <source>
        <dbReference type="PROSITE" id="PS50805"/>
    </source>
</evidence>
<protein>
    <submittedName>
        <fullName evidence="15">Uncharacterized protein</fullName>
    </submittedName>
</protein>
<feature type="domain" description="C2H2-type" evidence="12">
    <location>
        <begin position="482"/>
        <end position="509"/>
    </location>
</feature>
<keyword evidence="9" id="KW-0804">Transcription</keyword>
<dbReference type="PANTHER" id="PTHR24388:SF96">
    <property type="entry name" value="GENE, 32687-RELATED"/>
    <property type="match status" value="1"/>
</dbReference>
<proteinExistence type="inferred from homology"/>
<dbReference type="SMART" id="SM00431">
    <property type="entry name" value="SCAN"/>
    <property type="match status" value="2"/>
</dbReference>
<dbReference type="GeneTree" id="ENSGT01140000282534"/>
<keyword evidence="6" id="KW-0862">Zinc</keyword>
<evidence type="ECO:0000256" key="11">
    <source>
        <dbReference type="PROSITE-ProRule" id="PRU00042"/>
    </source>
</evidence>
<dbReference type="Gene3D" id="1.10.4020.10">
    <property type="entry name" value="DNA breaking-rejoining enzymes"/>
    <property type="match status" value="2"/>
</dbReference>
<comment type="similarity">
    <text evidence="2">Belongs to the krueppel C2H2-type zinc-finger protein family.</text>
</comment>
<dbReference type="InterPro" id="IPR036236">
    <property type="entry name" value="Znf_C2H2_sf"/>
</dbReference>
<dbReference type="InterPro" id="IPR038269">
    <property type="entry name" value="SCAN_sf"/>
</dbReference>
<dbReference type="GO" id="GO:0008270">
    <property type="term" value="F:zinc ion binding"/>
    <property type="evidence" value="ECO:0007669"/>
    <property type="project" value="UniProtKB-KW"/>
</dbReference>
<feature type="domain" description="C2H2-type" evidence="12">
    <location>
        <begin position="510"/>
        <end position="537"/>
    </location>
</feature>
<dbReference type="FunFam" id="3.30.160.60:FF:000786">
    <property type="match status" value="1"/>
</dbReference>
<keyword evidence="10" id="KW-0539">Nucleus</keyword>
<dbReference type="SUPFAM" id="SSF109640">
    <property type="entry name" value="KRAB domain (Kruppel-associated box)"/>
    <property type="match status" value="1"/>
</dbReference>
<dbReference type="FunFam" id="3.30.160.60:FF:002343">
    <property type="entry name" value="Zinc finger protein 33A"/>
    <property type="match status" value="1"/>
</dbReference>
<dbReference type="InterPro" id="IPR050527">
    <property type="entry name" value="Snail/Krueppel_Znf"/>
</dbReference>
<reference evidence="15" key="1">
    <citation type="submission" date="2009-12" db="EMBL/GenBank/DDBJ databases">
        <title>The Genome Sequence of Anolis carolinensis (Green Anole Lizard).</title>
        <authorList>
            <consortium name="The Genome Sequencing Platform"/>
            <person name="Di Palma F."/>
            <person name="Alfoldi J."/>
            <person name="Heiman D."/>
            <person name="Young S."/>
            <person name="Grabherr M."/>
            <person name="Johnson J."/>
            <person name="Lander E.S."/>
            <person name="Lindblad-Toh K."/>
        </authorList>
    </citation>
    <scope>NUCLEOTIDE SEQUENCE [LARGE SCALE GENOMIC DNA]</scope>
    <source>
        <strain evidence="15">JBL SC #1</strain>
    </source>
</reference>
<dbReference type="InterPro" id="IPR001909">
    <property type="entry name" value="KRAB"/>
</dbReference>
<feature type="domain" description="C2H2-type" evidence="12">
    <location>
        <begin position="762"/>
        <end position="789"/>
    </location>
</feature>
<evidence type="ECO:0000256" key="1">
    <source>
        <dbReference type="ARBA" id="ARBA00004123"/>
    </source>
</evidence>
<evidence type="ECO:0000259" key="13">
    <source>
        <dbReference type="PROSITE" id="PS50804"/>
    </source>
</evidence>
<dbReference type="FunFam" id="3.30.160.60:FF:000664">
    <property type="entry name" value="Uncharacterized protein"/>
    <property type="match status" value="3"/>
</dbReference>
<dbReference type="PROSITE" id="PS50157">
    <property type="entry name" value="ZINC_FINGER_C2H2_2"/>
    <property type="match status" value="14"/>
</dbReference>
<reference evidence="15" key="2">
    <citation type="submission" date="2025-08" db="UniProtKB">
        <authorList>
            <consortium name="Ensembl"/>
        </authorList>
    </citation>
    <scope>IDENTIFICATION</scope>
</reference>
<dbReference type="GO" id="GO:0005634">
    <property type="term" value="C:nucleus"/>
    <property type="evidence" value="ECO:0007669"/>
    <property type="project" value="UniProtKB-SubCell"/>
</dbReference>
<dbReference type="Pfam" id="PF01352">
    <property type="entry name" value="KRAB"/>
    <property type="match status" value="1"/>
</dbReference>
<dbReference type="SMART" id="SM00349">
    <property type="entry name" value="KRAB"/>
    <property type="match status" value="1"/>
</dbReference>
<dbReference type="Pfam" id="PF00096">
    <property type="entry name" value="zf-C2H2"/>
    <property type="match status" value="11"/>
</dbReference>
<evidence type="ECO:0000256" key="3">
    <source>
        <dbReference type="ARBA" id="ARBA00022723"/>
    </source>
</evidence>
<dbReference type="FunFam" id="3.30.160.60:FF:000446">
    <property type="entry name" value="Zinc finger protein"/>
    <property type="match status" value="1"/>
</dbReference>
<dbReference type="Gene3D" id="6.10.140.140">
    <property type="match status" value="1"/>
</dbReference>
<dbReference type="SMART" id="SM00355">
    <property type="entry name" value="ZnF_C2H2"/>
    <property type="match status" value="13"/>
</dbReference>
<dbReference type="FunFam" id="3.30.160.60:FF:000557">
    <property type="entry name" value="zinc finger and SCAN domain-containing protein 29"/>
    <property type="match status" value="1"/>
</dbReference>
<dbReference type="SUPFAM" id="SSF57667">
    <property type="entry name" value="beta-beta-alpha zinc fingers"/>
    <property type="match status" value="9"/>
</dbReference>
<feature type="domain" description="C2H2-type" evidence="12">
    <location>
        <begin position="566"/>
        <end position="593"/>
    </location>
</feature>
<feature type="domain" description="C2H2-type" evidence="12">
    <location>
        <begin position="818"/>
        <end position="842"/>
    </location>
</feature>
<evidence type="ECO:0000259" key="12">
    <source>
        <dbReference type="PROSITE" id="PS50157"/>
    </source>
</evidence>
<evidence type="ECO:0000256" key="2">
    <source>
        <dbReference type="ARBA" id="ARBA00006991"/>
    </source>
</evidence>
<feature type="domain" description="C2H2-type" evidence="12">
    <location>
        <begin position="734"/>
        <end position="761"/>
    </location>
</feature>
<dbReference type="Gene3D" id="3.30.160.60">
    <property type="entry name" value="Classic Zinc Finger"/>
    <property type="match status" value="13"/>
</dbReference>
<organism evidence="15 16">
    <name type="scientific">Anolis carolinensis</name>
    <name type="common">Green anole</name>
    <name type="synonym">American chameleon</name>
    <dbReference type="NCBI Taxonomy" id="28377"/>
    <lineage>
        <taxon>Eukaryota</taxon>
        <taxon>Metazoa</taxon>
        <taxon>Chordata</taxon>
        <taxon>Craniata</taxon>
        <taxon>Vertebrata</taxon>
        <taxon>Euteleostomi</taxon>
        <taxon>Lepidosauria</taxon>
        <taxon>Squamata</taxon>
        <taxon>Bifurcata</taxon>
        <taxon>Unidentata</taxon>
        <taxon>Episquamata</taxon>
        <taxon>Toxicofera</taxon>
        <taxon>Iguania</taxon>
        <taxon>Dactyloidae</taxon>
        <taxon>Anolis</taxon>
    </lineage>
</organism>
<dbReference type="InterPro" id="IPR013087">
    <property type="entry name" value="Znf_C2H2_type"/>
</dbReference>
<dbReference type="PANTHER" id="PTHR24388">
    <property type="entry name" value="ZINC FINGER PROTEIN"/>
    <property type="match status" value="1"/>
</dbReference>
<feature type="domain" description="C2H2-type" evidence="12">
    <location>
        <begin position="622"/>
        <end position="649"/>
    </location>
</feature>
<keyword evidence="3" id="KW-0479">Metal-binding</keyword>
<feature type="domain" description="C2H2-type" evidence="12">
    <location>
        <begin position="790"/>
        <end position="817"/>
    </location>
</feature>
<keyword evidence="8" id="KW-0238">DNA-binding</keyword>
<dbReference type="FunFam" id="1.10.4020.10:FF:000005">
    <property type="entry name" value="Uncharacterized protein"/>
    <property type="match status" value="1"/>
</dbReference>
<keyword evidence="16" id="KW-1185">Reference proteome</keyword>
<evidence type="ECO:0000256" key="7">
    <source>
        <dbReference type="ARBA" id="ARBA00023015"/>
    </source>
</evidence>
<evidence type="ECO:0000256" key="5">
    <source>
        <dbReference type="ARBA" id="ARBA00022771"/>
    </source>
</evidence>
<feature type="domain" description="C2H2-type" evidence="12">
    <location>
        <begin position="538"/>
        <end position="565"/>
    </location>
</feature>
<dbReference type="GO" id="GO:0003677">
    <property type="term" value="F:DNA binding"/>
    <property type="evidence" value="ECO:0007669"/>
    <property type="project" value="UniProtKB-KW"/>
</dbReference>
<evidence type="ECO:0000256" key="9">
    <source>
        <dbReference type="ARBA" id="ARBA00023163"/>
    </source>
</evidence>
<feature type="domain" description="SCAN box" evidence="13">
    <location>
        <begin position="184"/>
        <end position="262"/>
    </location>
</feature>
<dbReference type="Pfam" id="PF02023">
    <property type="entry name" value="SCAN"/>
    <property type="match status" value="2"/>
</dbReference>
<keyword evidence="4" id="KW-0677">Repeat</keyword>
<dbReference type="PROSITE" id="PS50805">
    <property type="entry name" value="KRAB"/>
    <property type="match status" value="1"/>
</dbReference>
<name>A0A803SMV4_ANOCA</name>
<feature type="domain" description="C2H2-type" evidence="12">
    <location>
        <begin position="425"/>
        <end position="452"/>
    </location>
</feature>
<dbReference type="Proteomes" id="UP000001646">
    <property type="component" value="Unplaced"/>
</dbReference>
<reference evidence="15" key="3">
    <citation type="submission" date="2025-09" db="UniProtKB">
        <authorList>
            <consortium name="Ensembl"/>
        </authorList>
    </citation>
    <scope>IDENTIFICATION</scope>
</reference>
<dbReference type="CDD" id="cd07936">
    <property type="entry name" value="SCAN"/>
    <property type="match status" value="2"/>
</dbReference>
<dbReference type="GO" id="GO:0006355">
    <property type="term" value="P:regulation of DNA-templated transcription"/>
    <property type="evidence" value="ECO:0007669"/>
    <property type="project" value="InterPro"/>
</dbReference>
<evidence type="ECO:0000313" key="15">
    <source>
        <dbReference type="Ensembl" id="ENSACAP00000024294.1"/>
    </source>
</evidence>
<dbReference type="InterPro" id="IPR036051">
    <property type="entry name" value="KRAB_dom_sf"/>
</dbReference>